<keyword evidence="2" id="KW-1185">Reference proteome</keyword>
<sequence length="100" mass="10991">MSLFVVGKIGTFGSESDSASDFGSSHLSHGRNHIELVHRFYVQLAESHPDALCRCDDIPNEDSLLVTPLHIRLVTAFDVYPHDARCLIVSRATGHRTGCS</sequence>
<protein>
    <submittedName>
        <fullName evidence="1">Uncharacterized protein</fullName>
    </submittedName>
</protein>
<comment type="caution">
    <text evidence="1">The sequence shown here is derived from an EMBL/GenBank/DDBJ whole genome shotgun (WGS) entry which is preliminary data.</text>
</comment>
<dbReference type="Proteomes" id="UP001338125">
    <property type="component" value="Unassembled WGS sequence"/>
</dbReference>
<dbReference type="EMBL" id="JAVFKD010000012">
    <property type="protein sequence ID" value="KAK5993875.1"/>
    <property type="molecule type" value="Genomic_DNA"/>
</dbReference>
<accession>A0ABR0SQ80</accession>
<organism evidence="1 2">
    <name type="scientific">Cladobotryum mycophilum</name>
    <dbReference type="NCBI Taxonomy" id="491253"/>
    <lineage>
        <taxon>Eukaryota</taxon>
        <taxon>Fungi</taxon>
        <taxon>Dikarya</taxon>
        <taxon>Ascomycota</taxon>
        <taxon>Pezizomycotina</taxon>
        <taxon>Sordariomycetes</taxon>
        <taxon>Hypocreomycetidae</taxon>
        <taxon>Hypocreales</taxon>
        <taxon>Hypocreaceae</taxon>
        <taxon>Cladobotryum</taxon>
    </lineage>
</organism>
<reference evidence="1 2" key="1">
    <citation type="submission" date="2024-01" db="EMBL/GenBank/DDBJ databases">
        <title>Complete genome of Cladobotryum mycophilum ATHUM6906.</title>
        <authorList>
            <person name="Christinaki A.C."/>
            <person name="Myridakis A.I."/>
            <person name="Kouvelis V.N."/>
        </authorList>
    </citation>
    <scope>NUCLEOTIDE SEQUENCE [LARGE SCALE GENOMIC DNA]</scope>
    <source>
        <strain evidence="1 2">ATHUM6906</strain>
    </source>
</reference>
<evidence type="ECO:0000313" key="1">
    <source>
        <dbReference type="EMBL" id="KAK5993875.1"/>
    </source>
</evidence>
<name>A0ABR0SQ80_9HYPO</name>
<gene>
    <name evidence="1" type="ORF">PT974_07312</name>
</gene>
<evidence type="ECO:0000313" key="2">
    <source>
        <dbReference type="Proteomes" id="UP001338125"/>
    </source>
</evidence>
<proteinExistence type="predicted"/>